<reference evidence="1 2" key="2">
    <citation type="journal article" date="2011" name="J. Bacteriol.">
        <title>Complete genome sequence of a carbon monoxide-utilizing acetogen, Eubacterium limosum KIST612.</title>
        <authorList>
            <person name="Roh H."/>
            <person name="Ko H.J."/>
            <person name="Kim D."/>
            <person name="Choi D.G."/>
            <person name="Park S."/>
            <person name="Kim S."/>
            <person name="Chang I.S."/>
            <person name="Choi I.G."/>
        </authorList>
    </citation>
    <scope>NUCLEOTIDE SEQUENCE [LARGE SCALE GENOMIC DNA]</scope>
    <source>
        <strain evidence="1 2">KIST612</strain>
    </source>
</reference>
<dbReference type="KEGG" id="elm:ELI_4532"/>
<sequence>MFVVSIIGRIKKNFNGRKILARTFKGKRLDFNIKGFQA</sequence>
<organism evidence="1 2">
    <name type="scientific">Eubacterium callanderi</name>
    <dbReference type="NCBI Taxonomy" id="53442"/>
    <lineage>
        <taxon>Bacteria</taxon>
        <taxon>Bacillati</taxon>
        <taxon>Bacillota</taxon>
        <taxon>Clostridia</taxon>
        <taxon>Eubacteriales</taxon>
        <taxon>Eubacteriaceae</taxon>
        <taxon>Eubacterium</taxon>
    </lineage>
</organism>
<protein>
    <submittedName>
        <fullName evidence="1">Uncharacterized protein</fullName>
    </submittedName>
</protein>
<gene>
    <name evidence="1" type="ordered locus">ELI_4532</name>
</gene>
<reference key="1">
    <citation type="submission" date="2010-09" db="EMBL/GenBank/DDBJ databases">
        <authorList>
            <person name="Roh H."/>
            <person name="Ko H.-J."/>
            <person name="Kim D."/>
            <person name="Choi D.G."/>
            <person name="Park S."/>
            <person name="Kim S."/>
            <person name="Kim K.H."/>
            <person name="Chang I.S."/>
            <person name="Choi I.-G."/>
        </authorList>
    </citation>
    <scope>NUCLEOTIDE SEQUENCE</scope>
    <source>
        <strain>KIST612</strain>
    </source>
</reference>
<dbReference type="AlphaFoldDB" id="E3GR24"/>
<accession>E3GR24</accession>
<evidence type="ECO:0000313" key="1">
    <source>
        <dbReference type="EMBL" id="ADO39466.1"/>
    </source>
</evidence>
<dbReference type="Proteomes" id="UP000006873">
    <property type="component" value="Chromosome"/>
</dbReference>
<proteinExistence type="predicted"/>
<dbReference type="HOGENOM" id="CLU_3328059_0_0_9"/>
<evidence type="ECO:0000313" key="2">
    <source>
        <dbReference type="Proteomes" id="UP000006873"/>
    </source>
</evidence>
<name>E3GR24_9FIRM</name>
<dbReference type="EMBL" id="CP002273">
    <property type="protein sequence ID" value="ADO39466.1"/>
    <property type="molecule type" value="Genomic_DNA"/>
</dbReference>
<keyword evidence="2" id="KW-1185">Reference proteome</keyword>